<protein>
    <submittedName>
        <fullName evidence="2">Uncharacterized protein</fullName>
    </submittedName>
</protein>
<dbReference type="AlphaFoldDB" id="S8DSX1"/>
<reference evidence="2 3" key="1">
    <citation type="journal article" date="2012" name="Science">
        <title>The Paleozoic origin of enzymatic lignin decomposition reconstructed from 31 fungal genomes.</title>
        <authorList>
            <person name="Floudas D."/>
            <person name="Binder M."/>
            <person name="Riley R."/>
            <person name="Barry K."/>
            <person name="Blanchette R.A."/>
            <person name="Henrissat B."/>
            <person name="Martinez A.T."/>
            <person name="Otillar R."/>
            <person name="Spatafora J.W."/>
            <person name="Yadav J.S."/>
            <person name="Aerts A."/>
            <person name="Benoit I."/>
            <person name="Boyd A."/>
            <person name="Carlson A."/>
            <person name="Copeland A."/>
            <person name="Coutinho P.M."/>
            <person name="de Vries R.P."/>
            <person name="Ferreira P."/>
            <person name="Findley K."/>
            <person name="Foster B."/>
            <person name="Gaskell J."/>
            <person name="Glotzer D."/>
            <person name="Gorecki P."/>
            <person name="Heitman J."/>
            <person name="Hesse C."/>
            <person name="Hori C."/>
            <person name="Igarashi K."/>
            <person name="Jurgens J.A."/>
            <person name="Kallen N."/>
            <person name="Kersten P."/>
            <person name="Kohler A."/>
            <person name="Kuees U."/>
            <person name="Kumar T.K.A."/>
            <person name="Kuo A."/>
            <person name="LaButti K."/>
            <person name="Larrondo L.F."/>
            <person name="Lindquist E."/>
            <person name="Ling A."/>
            <person name="Lombard V."/>
            <person name="Lucas S."/>
            <person name="Lundell T."/>
            <person name="Martin R."/>
            <person name="McLaughlin D.J."/>
            <person name="Morgenstern I."/>
            <person name="Morin E."/>
            <person name="Murat C."/>
            <person name="Nagy L.G."/>
            <person name="Nolan M."/>
            <person name="Ohm R.A."/>
            <person name="Patyshakuliyeva A."/>
            <person name="Rokas A."/>
            <person name="Ruiz-Duenas F.J."/>
            <person name="Sabat G."/>
            <person name="Salamov A."/>
            <person name="Samejima M."/>
            <person name="Schmutz J."/>
            <person name="Slot J.C."/>
            <person name="St John F."/>
            <person name="Stenlid J."/>
            <person name="Sun H."/>
            <person name="Sun S."/>
            <person name="Syed K."/>
            <person name="Tsang A."/>
            <person name="Wiebenga A."/>
            <person name="Young D."/>
            <person name="Pisabarro A."/>
            <person name="Eastwood D.C."/>
            <person name="Martin F."/>
            <person name="Cullen D."/>
            <person name="Grigoriev I.V."/>
            <person name="Hibbett D.S."/>
        </authorList>
    </citation>
    <scope>NUCLEOTIDE SEQUENCE</scope>
    <source>
        <strain evidence="3">FP-58527</strain>
    </source>
</reference>
<dbReference type="InParanoid" id="S8DSX1"/>
<accession>S8DSX1</accession>
<evidence type="ECO:0000313" key="2">
    <source>
        <dbReference type="EMBL" id="EPS94328.1"/>
    </source>
</evidence>
<gene>
    <name evidence="2" type="ORF">FOMPIDRAFT_1020125</name>
</gene>
<evidence type="ECO:0000256" key="1">
    <source>
        <dbReference type="SAM" id="MobiDB-lite"/>
    </source>
</evidence>
<dbReference type="EMBL" id="KE504237">
    <property type="protein sequence ID" value="EPS94328.1"/>
    <property type="molecule type" value="Genomic_DNA"/>
</dbReference>
<keyword evidence="3" id="KW-1185">Reference proteome</keyword>
<organism evidence="2 3">
    <name type="scientific">Fomitopsis schrenkii</name>
    <name type="common">Brown rot fungus</name>
    <dbReference type="NCBI Taxonomy" id="2126942"/>
    <lineage>
        <taxon>Eukaryota</taxon>
        <taxon>Fungi</taxon>
        <taxon>Dikarya</taxon>
        <taxon>Basidiomycota</taxon>
        <taxon>Agaricomycotina</taxon>
        <taxon>Agaricomycetes</taxon>
        <taxon>Polyporales</taxon>
        <taxon>Fomitopsis</taxon>
    </lineage>
</organism>
<evidence type="ECO:0000313" key="3">
    <source>
        <dbReference type="Proteomes" id="UP000015241"/>
    </source>
</evidence>
<dbReference type="Proteomes" id="UP000015241">
    <property type="component" value="Unassembled WGS sequence"/>
</dbReference>
<proteinExistence type="predicted"/>
<feature type="region of interest" description="Disordered" evidence="1">
    <location>
        <begin position="14"/>
        <end position="48"/>
    </location>
</feature>
<sequence>MTTLELSDNIKNLTLDDRTTPQPESTIATVPEAHSEAPIPTKKTDLLPPFSRSAASKISEDFLIVRRLSNRYLMPSLYRDLVLGWPAPSDERMNAYLNRYRNQYHLKSIQDDAYRFVSLLRQHLRCPEIAVERCLPHHVTDPDPNGSEVTRSFDCVGISTTDGSRNLSPTKVTEAQYCWLVEFFGAPPVWYWYFQPRHIM</sequence>
<name>S8DSX1_FOMSC</name>
<dbReference type="HOGENOM" id="CLU_1366278_0_0_1"/>